<dbReference type="GO" id="GO:0006281">
    <property type="term" value="P:DNA repair"/>
    <property type="evidence" value="ECO:0007669"/>
    <property type="project" value="InterPro"/>
</dbReference>
<feature type="domain" description="Nudix hydrolase" evidence="5">
    <location>
        <begin position="1"/>
        <end position="127"/>
    </location>
</feature>
<dbReference type="InterPro" id="IPR000086">
    <property type="entry name" value="NUDIX_hydrolase_dom"/>
</dbReference>
<evidence type="ECO:0000313" key="6">
    <source>
        <dbReference type="EMBL" id="CEK27438.1"/>
    </source>
</evidence>
<sequence>MKIIDVVAAIIQRQDKILLAQRGENSDQAGLWEFPGGKVDVGESQPQALRRELAEELMIEADIGHYIASQQSDLPSRRIYLHAWHVAEFRGEPQIQCHSAIIWVTPEQARHYPLAPADIPLLEAFITQQAKLSTNASDVSKSADLFRPH</sequence>
<protein>
    <submittedName>
        <fullName evidence="6">5-methyl-dCTP pyrophosphohydrolase</fullName>
    </submittedName>
    <submittedName>
        <fullName evidence="7">Pyrimidine (Deoxy)nucleoside triphosphate pyrophosphohydrolase</fullName>
        <ecNumber evidence="6 7">3.6.1.-</ecNumber>
    </submittedName>
</protein>
<comment type="similarity">
    <text evidence="2">Belongs to the Nudix hydrolase family.</text>
</comment>
<dbReference type="CDD" id="cd03425">
    <property type="entry name" value="NUDIX_MutT_NudA_like"/>
    <property type="match status" value="1"/>
</dbReference>
<dbReference type="EMBL" id="UHJG01000001">
    <property type="protein sequence ID" value="SUP99227.1"/>
    <property type="molecule type" value="Genomic_DNA"/>
</dbReference>
<dbReference type="PATRIC" id="fig|29486.44.peg.1331"/>
<dbReference type="Pfam" id="PF00293">
    <property type="entry name" value="NUDIX"/>
    <property type="match status" value="1"/>
</dbReference>
<accession>A0A085U8M4</accession>
<dbReference type="Proteomes" id="UP000255169">
    <property type="component" value="Unassembled WGS sequence"/>
</dbReference>
<evidence type="ECO:0000256" key="1">
    <source>
        <dbReference type="ARBA" id="ARBA00001946"/>
    </source>
</evidence>
<dbReference type="InterPro" id="IPR015797">
    <property type="entry name" value="NUDIX_hydrolase-like_dom_sf"/>
</dbReference>
<dbReference type="NCBIfam" id="NF007834">
    <property type="entry name" value="PRK10546.1"/>
    <property type="match status" value="1"/>
</dbReference>
<dbReference type="PANTHER" id="PTHR47707">
    <property type="entry name" value="8-OXO-DGTP DIPHOSPHATASE"/>
    <property type="match status" value="1"/>
</dbReference>
<dbReference type="Gene3D" id="3.90.79.10">
    <property type="entry name" value="Nucleoside Triphosphate Pyrophosphohydrolase"/>
    <property type="match status" value="1"/>
</dbReference>
<dbReference type="GO" id="GO:0044716">
    <property type="term" value="F:8-oxo-GDP phosphatase activity"/>
    <property type="evidence" value="ECO:0007669"/>
    <property type="project" value="TreeGrafter"/>
</dbReference>
<comment type="cofactor">
    <cofactor evidence="1">
        <name>Mg(2+)</name>
        <dbReference type="ChEBI" id="CHEBI:18420"/>
    </cofactor>
</comment>
<reference evidence="6" key="1">
    <citation type="journal article" date="2015" name="Genome Announc.">
        <title>Complete Genome Sequence of Yersinia ruckeri Strain CSF007-82, Etiologic Agent of Red Mouth Disease in Salmonid Fish.</title>
        <authorList>
            <person name="Nelson M.C."/>
            <person name="LaPatra S.E."/>
            <person name="Welch T.J."/>
            <person name="Graf J."/>
        </authorList>
    </citation>
    <scope>NUCLEOTIDE SEQUENCE</scope>
    <source>
        <strain evidence="6">CSF007-82</strain>
    </source>
</reference>
<evidence type="ECO:0000313" key="8">
    <source>
        <dbReference type="Proteomes" id="UP000255169"/>
    </source>
</evidence>
<dbReference type="SUPFAM" id="SSF55811">
    <property type="entry name" value="Nudix"/>
    <property type="match status" value="1"/>
</dbReference>
<evidence type="ECO:0000256" key="2">
    <source>
        <dbReference type="ARBA" id="ARBA00005582"/>
    </source>
</evidence>
<dbReference type="PANTHER" id="PTHR47707:SF2">
    <property type="entry name" value="CTP PYROPHOSPHOHYDROLASE"/>
    <property type="match status" value="1"/>
</dbReference>
<dbReference type="EMBL" id="LN681231">
    <property type="protein sequence ID" value="CEK27438.1"/>
    <property type="molecule type" value="Genomic_DNA"/>
</dbReference>
<keyword evidence="3 6" id="KW-0378">Hydrolase</keyword>
<dbReference type="AlphaFoldDB" id="A0A085U8M4"/>
<evidence type="ECO:0000256" key="3">
    <source>
        <dbReference type="ARBA" id="ARBA00022801"/>
    </source>
</evidence>
<dbReference type="InterPro" id="IPR020476">
    <property type="entry name" value="Nudix_hydrolase"/>
</dbReference>
<dbReference type="EC" id="3.6.1.-" evidence="6 7"/>
<dbReference type="GO" id="GO:0035539">
    <property type="term" value="F:8-oxo-7,8-dihydrodeoxyguanosine triphosphate pyrophosphatase activity"/>
    <property type="evidence" value="ECO:0007669"/>
    <property type="project" value="TreeGrafter"/>
</dbReference>
<evidence type="ECO:0000256" key="4">
    <source>
        <dbReference type="ARBA" id="ARBA00022842"/>
    </source>
</evidence>
<dbReference type="KEGG" id="yrb:UGYR_01260"/>
<organism evidence="6">
    <name type="scientific">Yersinia ruckeri</name>
    <dbReference type="NCBI Taxonomy" id="29486"/>
    <lineage>
        <taxon>Bacteria</taxon>
        <taxon>Pseudomonadati</taxon>
        <taxon>Pseudomonadota</taxon>
        <taxon>Gammaproteobacteria</taxon>
        <taxon>Enterobacterales</taxon>
        <taxon>Yersiniaceae</taxon>
        <taxon>Yersinia</taxon>
    </lineage>
</organism>
<dbReference type="PROSITE" id="PS51462">
    <property type="entry name" value="NUDIX"/>
    <property type="match status" value="1"/>
</dbReference>
<proteinExistence type="inferred from homology"/>
<evidence type="ECO:0000259" key="5">
    <source>
        <dbReference type="PROSITE" id="PS51462"/>
    </source>
</evidence>
<dbReference type="PRINTS" id="PR00502">
    <property type="entry name" value="NUDIXFAMILY"/>
</dbReference>
<keyword evidence="8" id="KW-1185">Reference proteome</keyword>
<keyword evidence="4" id="KW-0460">Magnesium</keyword>
<dbReference type="STRING" id="29486.UGYR_01260"/>
<gene>
    <name evidence="7" type="primary">nudG</name>
    <name evidence="6" type="ORF">CSF007_8420</name>
    <name evidence="7" type="ORF">NCTC10476_00455</name>
</gene>
<dbReference type="InterPro" id="IPR047127">
    <property type="entry name" value="MutT-like"/>
</dbReference>
<reference evidence="7 8" key="2">
    <citation type="submission" date="2018-06" db="EMBL/GenBank/DDBJ databases">
        <authorList>
            <consortium name="Pathogen Informatics"/>
            <person name="Doyle S."/>
        </authorList>
    </citation>
    <scope>NUCLEOTIDE SEQUENCE [LARGE SCALE GENOMIC DNA]</scope>
    <source>
        <strain evidence="7 8">NCTC10476</strain>
    </source>
</reference>
<name>A0A085U8M4_YERRU</name>
<evidence type="ECO:0000313" key="7">
    <source>
        <dbReference type="EMBL" id="SUP99227.1"/>
    </source>
</evidence>
<dbReference type="GO" id="GO:0008413">
    <property type="term" value="F:8-oxo-7,8-dihydroguanosine triphosphate pyrophosphatase activity"/>
    <property type="evidence" value="ECO:0007669"/>
    <property type="project" value="TreeGrafter"/>
</dbReference>
<dbReference type="GO" id="GO:0044715">
    <property type="term" value="F:8-oxo-dGDP phosphatase activity"/>
    <property type="evidence" value="ECO:0007669"/>
    <property type="project" value="TreeGrafter"/>
</dbReference>